<evidence type="ECO:0000256" key="9">
    <source>
        <dbReference type="PROSITE-ProRule" id="PRU10015"/>
    </source>
</evidence>
<dbReference type="GO" id="GO:0005829">
    <property type="term" value="C:cytosol"/>
    <property type="evidence" value="ECO:0007669"/>
    <property type="project" value="TreeGrafter"/>
</dbReference>
<comment type="similarity">
    <text evidence="7">Belongs to the class I-like SAM-binding methyltransferase superfamily. RNA M5U methyltransferase family. TrmA subfamily.</text>
</comment>
<dbReference type="Gene3D" id="3.40.50.150">
    <property type="entry name" value="Vaccinia Virus protein VP39"/>
    <property type="match status" value="1"/>
</dbReference>
<dbReference type="Proteomes" id="UP000259273">
    <property type="component" value="Unassembled WGS sequence"/>
</dbReference>
<dbReference type="GO" id="GO:0000049">
    <property type="term" value="F:tRNA binding"/>
    <property type="evidence" value="ECO:0007669"/>
    <property type="project" value="TreeGrafter"/>
</dbReference>
<gene>
    <name evidence="7" type="primary">trmA</name>
    <name evidence="10" type="ORF">DCP75_02760</name>
</gene>
<name>A0A3C1KJJ7_9GAMM</name>
<dbReference type="EC" id="2.1.1.35" evidence="7"/>
<organism evidence="10 11">
    <name type="scientific">Haliea salexigens</name>
    <dbReference type="NCBI Taxonomy" id="287487"/>
    <lineage>
        <taxon>Bacteria</taxon>
        <taxon>Pseudomonadati</taxon>
        <taxon>Pseudomonadota</taxon>
        <taxon>Gammaproteobacteria</taxon>
        <taxon>Cellvibrionales</taxon>
        <taxon>Halieaceae</taxon>
        <taxon>Haliea</taxon>
    </lineage>
</organism>
<dbReference type="PROSITE" id="PS01230">
    <property type="entry name" value="TRMA_1"/>
    <property type="match status" value="1"/>
</dbReference>
<keyword evidence="4 7" id="KW-0819">tRNA processing</keyword>
<reference evidence="10 11" key="1">
    <citation type="journal article" date="2018" name="Nat. Biotechnol.">
        <title>A standardized bacterial taxonomy based on genome phylogeny substantially revises the tree of life.</title>
        <authorList>
            <person name="Parks D.H."/>
            <person name="Chuvochina M."/>
            <person name="Waite D.W."/>
            <person name="Rinke C."/>
            <person name="Skarshewski A."/>
            <person name="Chaumeil P.A."/>
            <person name="Hugenholtz P."/>
        </authorList>
    </citation>
    <scope>NUCLEOTIDE SEQUENCE [LARGE SCALE GENOMIC DNA]</scope>
    <source>
        <strain evidence="10">UBA9158</strain>
    </source>
</reference>
<feature type="binding site" evidence="7 8">
    <location>
        <position position="235"/>
    </location>
    <ligand>
        <name>S-adenosyl-L-methionine</name>
        <dbReference type="ChEBI" id="CHEBI:59789"/>
    </ligand>
</feature>
<evidence type="ECO:0000256" key="4">
    <source>
        <dbReference type="ARBA" id="ARBA00022694"/>
    </source>
</evidence>
<evidence type="ECO:0000256" key="8">
    <source>
        <dbReference type="PROSITE-ProRule" id="PRU01024"/>
    </source>
</evidence>
<feature type="binding site" evidence="7 8">
    <location>
        <position position="214"/>
    </location>
    <ligand>
        <name>S-adenosyl-L-methionine</name>
        <dbReference type="ChEBI" id="CHEBI:59789"/>
    </ligand>
</feature>
<dbReference type="InterPro" id="IPR029063">
    <property type="entry name" value="SAM-dependent_MTases_sf"/>
</dbReference>
<dbReference type="FunFam" id="2.40.50.1070:FF:000001">
    <property type="entry name" value="tRNA/tmRNA (uracil-C(5))-methyltransferase"/>
    <property type="match status" value="1"/>
</dbReference>
<evidence type="ECO:0000256" key="2">
    <source>
        <dbReference type="ARBA" id="ARBA00022679"/>
    </source>
</evidence>
<feature type="active site" evidence="9">
    <location>
        <position position="322"/>
    </location>
</feature>
<dbReference type="HAMAP" id="MF_01011">
    <property type="entry name" value="RNA_methyltr_TrmA"/>
    <property type="match status" value="1"/>
</dbReference>
<evidence type="ECO:0000256" key="6">
    <source>
        <dbReference type="ARBA" id="ARBA00052788"/>
    </source>
</evidence>
<dbReference type="GO" id="GO:0030488">
    <property type="term" value="P:tRNA methylation"/>
    <property type="evidence" value="ECO:0007669"/>
    <property type="project" value="UniProtKB-UniRule"/>
</dbReference>
<keyword evidence="1 7" id="KW-0489">Methyltransferase</keyword>
<dbReference type="InterPro" id="IPR030391">
    <property type="entry name" value="MeTrfase_TrmA_CS"/>
</dbReference>
<keyword evidence="2 7" id="KW-0808">Transferase</keyword>
<dbReference type="InterPro" id="IPR011869">
    <property type="entry name" value="TrmA_MeTrfase"/>
</dbReference>
<dbReference type="GO" id="GO:0030697">
    <property type="term" value="F:tRNA (uracil(54)-C5)-methyltransferase activity, S-adenosyl methionine-dependent"/>
    <property type="evidence" value="ECO:0007669"/>
    <property type="project" value="UniProtKB-UniRule"/>
</dbReference>
<dbReference type="FunFam" id="3.40.50.150:FF:000012">
    <property type="entry name" value="tRNA/tmRNA (uracil-C(5))-methyltransferase"/>
    <property type="match status" value="1"/>
</dbReference>
<keyword evidence="3 7" id="KW-0949">S-adenosyl-L-methionine</keyword>
<dbReference type="InterPro" id="IPR010280">
    <property type="entry name" value="U5_MeTrfase_fam"/>
</dbReference>
<comment type="catalytic activity">
    <reaction evidence="6 7">
        <text>uridine(54) in tRNA + S-adenosyl-L-methionine = 5-methyluridine(54) in tRNA + S-adenosyl-L-homocysteine + H(+)</text>
        <dbReference type="Rhea" id="RHEA:42712"/>
        <dbReference type="Rhea" id="RHEA-COMP:10167"/>
        <dbReference type="Rhea" id="RHEA-COMP:10193"/>
        <dbReference type="ChEBI" id="CHEBI:15378"/>
        <dbReference type="ChEBI" id="CHEBI:57856"/>
        <dbReference type="ChEBI" id="CHEBI:59789"/>
        <dbReference type="ChEBI" id="CHEBI:65315"/>
        <dbReference type="ChEBI" id="CHEBI:74447"/>
        <dbReference type="EC" id="2.1.1.35"/>
    </reaction>
</comment>
<feature type="active site" description="Nucleophile" evidence="7 8">
    <location>
        <position position="322"/>
    </location>
</feature>
<dbReference type="GO" id="GO:0019843">
    <property type="term" value="F:rRNA binding"/>
    <property type="evidence" value="ECO:0007669"/>
    <property type="project" value="TreeGrafter"/>
</dbReference>
<feature type="binding site" evidence="7 8">
    <location>
        <position position="297"/>
    </location>
    <ligand>
        <name>S-adenosyl-L-methionine</name>
        <dbReference type="ChEBI" id="CHEBI:59789"/>
    </ligand>
</feature>
<accession>A0A3C1KJJ7</accession>
<dbReference type="InterPro" id="IPR030390">
    <property type="entry name" value="MeTrfase_TrmA_AS"/>
</dbReference>
<dbReference type="SUPFAM" id="SSF53335">
    <property type="entry name" value="S-adenosyl-L-methionine-dependent methyltransferases"/>
    <property type="match status" value="1"/>
</dbReference>
<evidence type="ECO:0000256" key="3">
    <source>
        <dbReference type="ARBA" id="ARBA00022691"/>
    </source>
</evidence>
<dbReference type="PANTHER" id="PTHR47790:SF2">
    <property type="entry name" value="TRNA_TMRNA (URACIL-C(5))-METHYLTRANSFERASE"/>
    <property type="match status" value="1"/>
</dbReference>
<protein>
    <recommendedName>
        <fullName evidence="7">tRNA/tmRNA (uracil-C(5))-methyltransferase</fullName>
        <ecNumber evidence="7">2.1.1.35</ecNumber>
    </recommendedName>
    <alternativeName>
        <fullName evidence="7">tRNA (uracil(54)-C(5))-methyltransferase</fullName>
    </alternativeName>
    <alternativeName>
        <fullName evidence="7">tRNA(m5U54)-methyltransferase</fullName>
        <shortName evidence="7">RUMT</shortName>
    </alternativeName>
    <alternativeName>
        <fullName evidence="7">tmRNA (uracil(341)-C(5))-methyltransferase</fullName>
    </alternativeName>
</protein>
<proteinExistence type="inferred from homology"/>
<dbReference type="PROSITE" id="PS51687">
    <property type="entry name" value="SAM_MT_RNA_M5U"/>
    <property type="match status" value="1"/>
</dbReference>
<feature type="binding site" evidence="7">
    <location>
        <position position="219"/>
    </location>
    <ligand>
        <name>S-adenosyl-L-methionine</name>
        <dbReference type="ChEBI" id="CHEBI:59789"/>
    </ligand>
</feature>
<feature type="binding site" evidence="7 8">
    <location>
        <position position="186"/>
    </location>
    <ligand>
        <name>S-adenosyl-L-methionine</name>
        <dbReference type="ChEBI" id="CHEBI:59789"/>
    </ligand>
</feature>
<evidence type="ECO:0000256" key="1">
    <source>
        <dbReference type="ARBA" id="ARBA00022603"/>
    </source>
</evidence>
<dbReference type="EMBL" id="DMND01000051">
    <property type="protein sequence ID" value="HAN26643.1"/>
    <property type="molecule type" value="Genomic_DNA"/>
</dbReference>
<evidence type="ECO:0000256" key="7">
    <source>
        <dbReference type="HAMAP-Rule" id="MF_01011"/>
    </source>
</evidence>
<dbReference type="NCBIfam" id="TIGR02143">
    <property type="entry name" value="trmA_only"/>
    <property type="match status" value="1"/>
</dbReference>
<comment type="catalytic activity">
    <reaction evidence="5 7">
        <text>uridine(341) in tmRNA + S-adenosyl-L-methionine = 5-methyluridine(341) in tmRNA + S-adenosyl-L-homocysteine + H(+)</text>
        <dbReference type="Rhea" id="RHEA:43612"/>
        <dbReference type="Rhea" id="RHEA-COMP:10630"/>
        <dbReference type="Rhea" id="RHEA-COMP:10631"/>
        <dbReference type="ChEBI" id="CHEBI:15378"/>
        <dbReference type="ChEBI" id="CHEBI:57856"/>
        <dbReference type="ChEBI" id="CHEBI:59789"/>
        <dbReference type="ChEBI" id="CHEBI:65315"/>
        <dbReference type="ChEBI" id="CHEBI:74447"/>
    </reaction>
</comment>
<dbReference type="PROSITE" id="PS01231">
    <property type="entry name" value="TRMA_2"/>
    <property type="match status" value="1"/>
</dbReference>
<feature type="active site" description="Proton acceptor" evidence="7">
    <location>
        <position position="356"/>
    </location>
</feature>
<dbReference type="STRING" id="1121937.GCA_000423125_00018"/>
<sequence length="364" mass="40535">MPLSHIDPANYDALLAAKVARTREQLAPFTTSAPTVIPSPPEAFRMRAEFRVWHNGDALDYVMFPPGEPQNPVAITRFPIACAAIQALMPDLLAALREHTELRRKLFQVEFLSTTSGEMLVTLAYHRRLDAAWETAAEALAGQFNLALVGRSRKQKVVIGRDYVTETLHIAGRDYHYRQYDQAFTQPNAAVNRQMIEWACASVAEEGGDLLELYCGNGNFTLPLSRHFNQVLATELAKTSIRAAQWGIAANHIENVAMIRLAAEEVTQAMNGEREFRRLADLPQPLAAYALNTVFVDPPRAGLDPATVAMVQRFPTIVYVSCNPATLAENLATLSLSHDLSRFALFDQFPYTAHMECGVVLRRR</sequence>
<dbReference type="Pfam" id="PF05958">
    <property type="entry name" value="tRNA_U5-meth_tr"/>
    <property type="match status" value="1"/>
</dbReference>
<comment type="function">
    <text evidence="7">Dual-specificity methyltransferase that catalyzes the formation of 5-methyluridine at position 54 (m5U54) in all tRNAs, and that of position 341 (m5U341) in tmRNA (transfer-mRNA).</text>
</comment>
<evidence type="ECO:0000256" key="5">
    <source>
        <dbReference type="ARBA" id="ARBA00051255"/>
    </source>
</evidence>
<evidence type="ECO:0000313" key="11">
    <source>
        <dbReference type="Proteomes" id="UP000259273"/>
    </source>
</evidence>
<dbReference type="Gene3D" id="2.40.50.1070">
    <property type="match status" value="1"/>
</dbReference>
<evidence type="ECO:0000313" key="10">
    <source>
        <dbReference type="EMBL" id="HAN26643.1"/>
    </source>
</evidence>
<dbReference type="PANTHER" id="PTHR47790">
    <property type="entry name" value="TRNA/TMRNA (URACIL-C(5))-METHYLTRANSFERASE"/>
    <property type="match status" value="1"/>
</dbReference>
<dbReference type="AlphaFoldDB" id="A0A3C1KJJ7"/>
<comment type="caution">
    <text evidence="10">The sequence shown here is derived from an EMBL/GenBank/DDBJ whole genome shotgun (WGS) entry which is preliminary data.</text>
</comment>